<organism evidence="2 3">
    <name type="scientific">Sporolactobacillus shoreicorticis</name>
    <dbReference type="NCBI Taxonomy" id="1923877"/>
    <lineage>
        <taxon>Bacteria</taxon>
        <taxon>Bacillati</taxon>
        <taxon>Bacillota</taxon>
        <taxon>Bacilli</taxon>
        <taxon>Bacillales</taxon>
        <taxon>Sporolactobacillaceae</taxon>
        <taxon>Sporolactobacillus</taxon>
    </lineage>
</organism>
<gene>
    <name evidence="2" type="primary">ltrA</name>
    <name evidence="2" type="ORF">ACFSUE_21185</name>
</gene>
<sequence length="598" mass="69773">MSTTLRYAEYYDMQETLDTLYEKSRRRETAGIDLLKLILSKENILLAYRSIKRNTGSNTAGTDRYTIKDFAKLSTEQLVDGARRSLDNYVPQPVRRVEIPKPNGERRPLGIPTMRDRLIQQMIKQIIEPICEAQFYAHSYGFRPNRSAHHAIARCHFLINITKNHYVVDIDIKSFFNNVNHTRLLKQLWNIGIKDKRVLGIIAKMLKAPIKGVGIPEKGTPQGGILSPLLANVALNDLDWWISNQWENMKTKRQYTQQNGRRALKQSKLKQMYIVRYADDFKVFTNTYQSAFKILHAVTDYLKTRLKLEISPEKSSVTNFRKRQTDFLDFSLMTYKMRKRHVAKSTMAIKRKKRIKERIRSLAKTIKRSPTTQNIMHYNVYVFGIRNYFCGATLISRDFYEIAYACSKTLCNCFKSIGKFHYPIKPSRVYQQQFKGHFKTWSIHGIYLYPIGDMHCKRFLCFNPKLCDYTEAGRNLRFKALNLSVQTELAHLLKGNASNTEYFDNRLSRYSMQQGKCAVTGNFLQSDLLHCHHVIPKYMGDSDKFDNLICIHKFVHYLVHATTPETITNYLKVLKLNGNQLEKVNQLRKSCNLFALPM</sequence>
<dbReference type="SUPFAM" id="SSF56672">
    <property type="entry name" value="DNA/RNA polymerases"/>
    <property type="match status" value="1"/>
</dbReference>
<dbReference type="PANTHER" id="PTHR34047">
    <property type="entry name" value="NUCLEAR INTRON MATURASE 1, MITOCHONDRIAL-RELATED"/>
    <property type="match status" value="1"/>
</dbReference>
<dbReference type="NCBIfam" id="TIGR04416">
    <property type="entry name" value="group_II_RT_mat"/>
    <property type="match status" value="1"/>
</dbReference>
<dbReference type="CDD" id="cd00085">
    <property type="entry name" value="HNHc"/>
    <property type="match status" value="1"/>
</dbReference>
<accession>A0ABW5S8N4</accession>
<keyword evidence="2" id="KW-0695">RNA-directed DNA polymerase</keyword>
<dbReference type="Gene3D" id="1.10.30.50">
    <property type="match status" value="1"/>
</dbReference>
<dbReference type="Pfam" id="PF00078">
    <property type="entry name" value="RVT_1"/>
    <property type="match status" value="1"/>
</dbReference>
<keyword evidence="3" id="KW-1185">Reference proteome</keyword>
<protein>
    <submittedName>
        <fullName evidence="2">Group II intron reverse transcriptase/maturase</fullName>
        <ecNumber evidence="2">2.7.7.49</ecNumber>
    </submittedName>
</protein>
<dbReference type="InterPro" id="IPR003615">
    <property type="entry name" value="HNH_nuc"/>
</dbReference>
<keyword evidence="2" id="KW-0548">Nucleotidyltransferase</keyword>
<evidence type="ECO:0000259" key="1">
    <source>
        <dbReference type="PROSITE" id="PS50878"/>
    </source>
</evidence>
<dbReference type="PROSITE" id="PS50878">
    <property type="entry name" value="RT_POL"/>
    <property type="match status" value="1"/>
</dbReference>
<comment type="caution">
    <text evidence="2">The sequence shown here is derived from an EMBL/GenBank/DDBJ whole genome shotgun (WGS) entry which is preliminary data.</text>
</comment>
<evidence type="ECO:0000313" key="3">
    <source>
        <dbReference type="Proteomes" id="UP001597399"/>
    </source>
</evidence>
<dbReference type="PANTHER" id="PTHR34047:SF8">
    <property type="entry name" value="PROTEIN YKFC"/>
    <property type="match status" value="1"/>
</dbReference>
<dbReference type="Proteomes" id="UP001597399">
    <property type="component" value="Unassembled WGS sequence"/>
</dbReference>
<feature type="domain" description="Reverse transcriptase" evidence="1">
    <location>
        <begin position="80"/>
        <end position="332"/>
    </location>
</feature>
<dbReference type="InterPro" id="IPR051083">
    <property type="entry name" value="GrpII_Intron_Splice-Mob/Def"/>
</dbReference>
<evidence type="ECO:0000313" key="2">
    <source>
        <dbReference type="EMBL" id="MFD2696123.1"/>
    </source>
</evidence>
<dbReference type="EMBL" id="JBHUMQ010000058">
    <property type="protein sequence ID" value="MFD2696123.1"/>
    <property type="molecule type" value="Genomic_DNA"/>
</dbReference>
<reference evidence="3" key="1">
    <citation type="journal article" date="2019" name="Int. J. Syst. Evol. Microbiol.">
        <title>The Global Catalogue of Microorganisms (GCM) 10K type strain sequencing project: providing services to taxonomists for standard genome sequencing and annotation.</title>
        <authorList>
            <consortium name="The Broad Institute Genomics Platform"/>
            <consortium name="The Broad Institute Genome Sequencing Center for Infectious Disease"/>
            <person name="Wu L."/>
            <person name="Ma J."/>
        </authorList>
    </citation>
    <scope>NUCLEOTIDE SEQUENCE [LARGE SCALE GENOMIC DNA]</scope>
    <source>
        <strain evidence="3">TISTR 2466</strain>
    </source>
</reference>
<dbReference type="RefSeq" id="WP_253065401.1">
    <property type="nucleotide sequence ID" value="NZ_JAMXWM010000044.1"/>
</dbReference>
<dbReference type="EC" id="2.7.7.49" evidence="2"/>
<dbReference type="SMART" id="SM00507">
    <property type="entry name" value="HNHc"/>
    <property type="match status" value="1"/>
</dbReference>
<dbReference type="InterPro" id="IPR043502">
    <property type="entry name" value="DNA/RNA_pol_sf"/>
</dbReference>
<dbReference type="InterPro" id="IPR000477">
    <property type="entry name" value="RT_dom"/>
</dbReference>
<dbReference type="GO" id="GO:0003964">
    <property type="term" value="F:RNA-directed DNA polymerase activity"/>
    <property type="evidence" value="ECO:0007669"/>
    <property type="project" value="UniProtKB-KW"/>
</dbReference>
<name>A0ABW5S8N4_9BACL</name>
<keyword evidence="2" id="KW-0808">Transferase</keyword>
<proteinExistence type="predicted"/>
<dbReference type="InterPro" id="IPR030931">
    <property type="entry name" value="Group_II_RT_mat"/>
</dbReference>
<dbReference type="CDD" id="cd01651">
    <property type="entry name" value="RT_G2_intron"/>
    <property type="match status" value="1"/>
</dbReference>